<feature type="compositionally biased region" description="Low complexity" evidence="2">
    <location>
        <begin position="87"/>
        <end position="100"/>
    </location>
</feature>
<comment type="caution">
    <text evidence="3">The sequence shown here is derived from an EMBL/GenBank/DDBJ whole genome shotgun (WGS) entry which is preliminary data.</text>
</comment>
<dbReference type="SUPFAM" id="SSF48150">
    <property type="entry name" value="DNA-glycosylase"/>
    <property type="match status" value="1"/>
</dbReference>
<dbReference type="AlphaFoldDB" id="A0AAD8NYM6"/>
<dbReference type="Proteomes" id="UP001229421">
    <property type="component" value="Unassembled WGS sequence"/>
</dbReference>
<feature type="region of interest" description="Disordered" evidence="2">
    <location>
        <begin position="1"/>
        <end position="25"/>
    </location>
</feature>
<evidence type="ECO:0000256" key="1">
    <source>
        <dbReference type="PIRSR" id="PIRSR605019-1"/>
    </source>
</evidence>
<protein>
    <recommendedName>
        <fullName evidence="5">DNA-3-methyladenine glycosylase I</fullName>
    </recommendedName>
</protein>
<dbReference type="InterPro" id="IPR005019">
    <property type="entry name" value="Adenine_glyco"/>
</dbReference>
<keyword evidence="4" id="KW-1185">Reference proteome</keyword>
<dbReference type="Gene3D" id="1.10.340.30">
    <property type="entry name" value="Hypothetical protein, domain 2"/>
    <property type="match status" value="1"/>
</dbReference>
<evidence type="ECO:0000256" key="2">
    <source>
        <dbReference type="SAM" id="MobiDB-lite"/>
    </source>
</evidence>
<feature type="binding site" evidence="1">
    <location>
        <position position="306"/>
    </location>
    <ligand>
        <name>Zn(2+)</name>
        <dbReference type="ChEBI" id="CHEBI:29105"/>
    </ligand>
</feature>
<proteinExistence type="predicted"/>
<reference evidence="3" key="1">
    <citation type="journal article" date="2023" name="bioRxiv">
        <title>Improved chromosome-level genome assembly for marigold (Tagetes erecta).</title>
        <authorList>
            <person name="Jiang F."/>
            <person name="Yuan L."/>
            <person name="Wang S."/>
            <person name="Wang H."/>
            <person name="Xu D."/>
            <person name="Wang A."/>
            <person name="Fan W."/>
        </authorList>
    </citation>
    <scope>NUCLEOTIDE SEQUENCE</scope>
    <source>
        <strain evidence="3">WSJ</strain>
        <tissue evidence="3">Leaf</tissue>
    </source>
</reference>
<keyword evidence="1" id="KW-0479">Metal-binding</keyword>
<accession>A0AAD8NYM6</accession>
<dbReference type="Pfam" id="PF03352">
    <property type="entry name" value="Adenine_glyco"/>
    <property type="match status" value="1"/>
</dbReference>
<evidence type="ECO:0000313" key="4">
    <source>
        <dbReference type="Proteomes" id="UP001229421"/>
    </source>
</evidence>
<dbReference type="EMBL" id="JAUHHV010000005">
    <property type="protein sequence ID" value="KAK1425551.1"/>
    <property type="molecule type" value="Genomic_DNA"/>
</dbReference>
<dbReference type="PANTHER" id="PTHR31116">
    <property type="entry name" value="OS04G0501200 PROTEIN"/>
    <property type="match status" value="1"/>
</dbReference>
<dbReference type="InterPro" id="IPR011257">
    <property type="entry name" value="DNA_glycosylase"/>
</dbReference>
<feature type="binding site" evidence="1">
    <location>
        <position position="310"/>
    </location>
    <ligand>
        <name>Zn(2+)</name>
        <dbReference type="ChEBI" id="CHEBI:29105"/>
    </ligand>
</feature>
<feature type="binding site" evidence="1">
    <location>
        <position position="133"/>
    </location>
    <ligand>
        <name>Zn(2+)</name>
        <dbReference type="ChEBI" id="CHEBI:29105"/>
    </ligand>
</feature>
<feature type="compositionally biased region" description="Basic and acidic residues" evidence="2">
    <location>
        <begin position="1"/>
        <end position="23"/>
    </location>
</feature>
<keyword evidence="1" id="KW-0862">Zinc</keyword>
<evidence type="ECO:0000313" key="3">
    <source>
        <dbReference type="EMBL" id="KAK1425551.1"/>
    </source>
</evidence>
<evidence type="ECO:0008006" key="5">
    <source>
        <dbReference type="Google" id="ProtNLM"/>
    </source>
</evidence>
<feature type="region of interest" description="Disordered" evidence="2">
    <location>
        <begin position="85"/>
        <end position="123"/>
    </location>
</feature>
<dbReference type="GO" id="GO:0006284">
    <property type="term" value="P:base-excision repair"/>
    <property type="evidence" value="ECO:0007669"/>
    <property type="project" value="InterPro"/>
</dbReference>
<dbReference type="PANTHER" id="PTHR31116:SF29">
    <property type="entry name" value="DNA GLYCOSYLASE SUPERFAMILY PROTEIN"/>
    <property type="match status" value="1"/>
</dbReference>
<sequence length="327" mass="36673">MSKENMRRNIMEKKNNIRDKDQKLSSTQNLLSKHLKKVYPVGIQKTSSLLSLSSLSLTLSHNSSGSFTDSSSTLEQTISSALQLIAPTPTSSSSSPSSTPARRETPAARTSAHGSVPPPGLEPSICEDGLRRCNWITKNSDKLYVQFHDECWGVPVYDDNQLFELLSLCGMLMDYNWTEILKRKNLFREAFAGFEPNIVAKMGENEIMEIASNKDIMLAESRVRSIVENAKCILKIAKAHGSFSGYMWGSVNYKPTINRCRHSRNVPLRTPKAEAISKDLLKHGFRLVGPVIVYSFMQAAGMSIDHLVDCFRFSECVNLAERPWRHV</sequence>
<organism evidence="3 4">
    <name type="scientific">Tagetes erecta</name>
    <name type="common">African marigold</name>
    <dbReference type="NCBI Taxonomy" id="13708"/>
    <lineage>
        <taxon>Eukaryota</taxon>
        <taxon>Viridiplantae</taxon>
        <taxon>Streptophyta</taxon>
        <taxon>Embryophyta</taxon>
        <taxon>Tracheophyta</taxon>
        <taxon>Spermatophyta</taxon>
        <taxon>Magnoliopsida</taxon>
        <taxon>eudicotyledons</taxon>
        <taxon>Gunneridae</taxon>
        <taxon>Pentapetalae</taxon>
        <taxon>asterids</taxon>
        <taxon>campanulids</taxon>
        <taxon>Asterales</taxon>
        <taxon>Asteraceae</taxon>
        <taxon>Asteroideae</taxon>
        <taxon>Heliantheae alliance</taxon>
        <taxon>Tageteae</taxon>
        <taxon>Tagetes</taxon>
    </lineage>
</organism>
<gene>
    <name evidence="3" type="ORF">QVD17_20905</name>
</gene>
<dbReference type="GO" id="GO:0008725">
    <property type="term" value="F:DNA-3-methyladenine glycosylase activity"/>
    <property type="evidence" value="ECO:0007669"/>
    <property type="project" value="InterPro"/>
</dbReference>
<feature type="binding site" evidence="1">
    <location>
        <position position="148"/>
    </location>
    <ligand>
        <name>Zn(2+)</name>
        <dbReference type="ChEBI" id="CHEBI:29105"/>
    </ligand>
</feature>
<name>A0AAD8NYM6_TARER</name>
<dbReference type="GO" id="GO:0046872">
    <property type="term" value="F:metal ion binding"/>
    <property type="evidence" value="ECO:0007669"/>
    <property type="project" value="UniProtKB-KW"/>
</dbReference>